<organism evidence="1 2">
    <name type="scientific">Rhizobium grahamii CCGE 502</name>
    <dbReference type="NCBI Taxonomy" id="990285"/>
    <lineage>
        <taxon>Bacteria</taxon>
        <taxon>Pseudomonadati</taxon>
        <taxon>Pseudomonadota</taxon>
        <taxon>Alphaproteobacteria</taxon>
        <taxon>Hyphomicrobiales</taxon>
        <taxon>Rhizobiaceae</taxon>
        <taxon>Rhizobium/Agrobacterium group</taxon>
        <taxon>Rhizobium</taxon>
    </lineage>
</organism>
<name>S3HHZ1_9HYPH</name>
<gene>
    <name evidence="1" type="ORF">RGCCGE502_08445</name>
</gene>
<protein>
    <submittedName>
        <fullName evidence="1">Uncharacterized protein</fullName>
    </submittedName>
</protein>
<comment type="caution">
    <text evidence="1">The sequence shown here is derived from an EMBL/GenBank/DDBJ whole genome shotgun (WGS) entry which is preliminary data.</text>
</comment>
<dbReference type="EMBL" id="AEYE02000011">
    <property type="protein sequence ID" value="EPE98442.1"/>
    <property type="molecule type" value="Genomic_DNA"/>
</dbReference>
<reference evidence="1 2" key="1">
    <citation type="journal article" date="2012" name="J. Bacteriol.">
        <title>Genome sequence of Rhizobium grahamii CCGE502, a broad-host-range symbiont with low nodulation competitiveness in Phaseolus vulgaris.</title>
        <authorList>
            <person name="Althabegoiti M.J."/>
            <person name="Lozano L."/>
            <person name="Torres-Tejerizo G."/>
            <person name="Ormeno-Orrillo E."/>
            <person name="Rogel M.A."/>
            <person name="Gonzalez V."/>
            <person name="Martinez-Romero E."/>
        </authorList>
    </citation>
    <scope>NUCLEOTIDE SEQUENCE [LARGE SCALE GENOMIC DNA]</scope>
    <source>
        <strain evidence="1 2">CCGE 502</strain>
    </source>
</reference>
<evidence type="ECO:0000313" key="1">
    <source>
        <dbReference type="EMBL" id="EPE98442.1"/>
    </source>
</evidence>
<evidence type="ECO:0000313" key="2">
    <source>
        <dbReference type="Proteomes" id="UP000014411"/>
    </source>
</evidence>
<dbReference type="AlphaFoldDB" id="S3HHZ1"/>
<proteinExistence type="predicted"/>
<dbReference type="HOGENOM" id="CLU_1936378_0_0_5"/>
<dbReference type="Proteomes" id="UP000014411">
    <property type="component" value="Unassembled WGS sequence"/>
</dbReference>
<dbReference type="STRING" id="990285.RGCCGE502_08445"/>
<dbReference type="RefSeq" id="WP_016553731.1">
    <property type="nucleotide sequence ID" value="NZ_AEYE02000011.1"/>
</dbReference>
<sequence length="130" mass="14531">MKGIVDLDKLGPADRAALLDAMAEDQPPELAALLWQAAKALRKIGGIQMPLIPNDPLPFGFDREERLPDGRSRWLRPKEAAPIMKCSLAAVYARFEKNPTLGVRDDGTTIWIDRVAIMRLKEPNSRNSRN</sequence>
<keyword evidence="2" id="KW-1185">Reference proteome</keyword>
<accession>S3HHZ1</accession>